<dbReference type="GO" id="GO:0005524">
    <property type="term" value="F:ATP binding"/>
    <property type="evidence" value="ECO:0007669"/>
    <property type="project" value="UniProtKB-KW"/>
</dbReference>
<evidence type="ECO:0000256" key="5">
    <source>
        <dbReference type="ARBA" id="ARBA00022842"/>
    </source>
</evidence>
<dbReference type="Gene3D" id="3.40.50.300">
    <property type="entry name" value="P-loop containing nucleotide triphosphate hydrolases"/>
    <property type="match status" value="1"/>
</dbReference>
<dbReference type="AlphaFoldDB" id="A0AAD1XGG9"/>
<dbReference type="SUPFAM" id="SSF52540">
    <property type="entry name" value="P-loop containing nucleoside triphosphate hydrolases"/>
    <property type="match status" value="1"/>
</dbReference>
<gene>
    <name evidence="8" type="ORF">ECRASSUSDP1_LOCUS13233</name>
</gene>
<dbReference type="PROSITE" id="PS51710">
    <property type="entry name" value="G_OBG"/>
    <property type="match status" value="1"/>
</dbReference>
<dbReference type="InterPro" id="IPR012675">
    <property type="entry name" value="Beta-grasp_dom_sf"/>
</dbReference>
<dbReference type="GO" id="GO:0016887">
    <property type="term" value="F:ATP hydrolysis activity"/>
    <property type="evidence" value="ECO:0007669"/>
    <property type="project" value="InterPro"/>
</dbReference>
<dbReference type="EMBL" id="CAMPGE010013162">
    <property type="protein sequence ID" value="CAI2371908.1"/>
    <property type="molecule type" value="Genomic_DNA"/>
</dbReference>
<organism evidence="8 9">
    <name type="scientific">Euplotes crassus</name>
    <dbReference type="NCBI Taxonomy" id="5936"/>
    <lineage>
        <taxon>Eukaryota</taxon>
        <taxon>Sar</taxon>
        <taxon>Alveolata</taxon>
        <taxon>Ciliophora</taxon>
        <taxon>Intramacronucleata</taxon>
        <taxon>Spirotrichea</taxon>
        <taxon>Hypotrichia</taxon>
        <taxon>Euplotida</taxon>
        <taxon>Euplotidae</taxon>
        <taxon>Moneuplotes</taxon>
    </lineage>
</organism>
<accession>A0AAD1XGG9</accession>
<dbReference type="PROSITE" id="PS51880">
    <property type="entry name" value="TGS"/>
    <property type="match status" value="1"/>
</dbReference>
<dbReference type="Gene3D" id="3.10.20.30">
    <property type="match status" value="1"/>
</dbReference>
<evidence type="ECO:0000313" key="9">
    <source>
        <dbReference type="Proteomes" id="UP001295684"/>
    </source>
</evidence>
<dbReference type="PANTHER" id="PTHR23305:SF18">
    <property type="entry name" value="OBG-TYPE G DOMAIN-CONTAINING PROTEIN"/>
    <property type="match status" value="1"/>
</dbReference>
<comment type="cofactor">
    <cofactor evidence="1">
        <name>Mg(2+)</name>
        <dbReference type="ChEBI" id="CHEBI:18420"/>
    </cofactor>
</comment>
<dbReference type="PIRSF" id="PIRSF006641">
    <property type="entry name" value="CHP00092"/>
    <property type="match status" value="1"/>
</dbReference>
<feature type="domain" description="OBG-type G" evidence="6">
    <location>
        <begin position="19"/>
        <end position="271"/>
    </location>
</feature>
<dbReference type="NCBIfam" id="TIGR00092">
    <property type="entry name" value="redox-regulated ATPase YchF"/>
    <property type="match status" value="1"/>
</dbReference>
<dbReference type="InterPro" id="IPR013029">
    <property type="entry name" value="YchF_C"/>
</dbReference>
<evidence type="ECO:0000259" key="7">
    <source>
        <dbReference type="PROSITE" id="PS51880"/>
    </source>
</evidence>
<dbReference type="InterPro" id="IPR006073">
    <property type="entry name" value="GTP-bd"/>
</dbReference>
<dbReference type="GO" id="GO:0005525">
    <property type="term" value="F:GTP binding"/>
    <property type="evidence" value="ECO:0007669"/>
    <property type="project" value="InterPro"/>
</dbReference>
<evidence type="ECO:0000256" key="4">
    <source>
        <dbReference type="ARBA" id="ARBA00022840"/>
    </source>
</evidence>
<keyword evidence="4" id="KW-0067">ATP-binding</keyword>
<keyword evidence="5" id="KW-0460">Magnesium</keyword>
<protein>
    <recommendedName>
        <fullName evidence="10">Obg-like ATPase 1</fullName>
    </recommendedName>
</protein>
<reference evidence="8" key="1">
    <citation type="submission" date="2023-07" db="EMBL/GenBank/DDBJ databases">
        <authorList>
            <consortium name="AG Swart"/>
            <person name="Singh M."/>
            <person name="Singh A."/>
            <person name="Seah K."/>
            <person name="Emmerich C."/>
        </authorList>
    </citation>
    <scope>NUCLEOTIDE SEQUENCE</scope>
    <source>
        <strain evidence="8">DP1</strain>
    </source>
</reference>
<dbReference type="Proteomes" id="UP001295684">
    <property type="component" value="Unassembled WGS sequence"/>
</dbReference>
<dbReference type="InterPro" id="IPR004396">
    <property type="entry name" value="ATPase_YchF/OLA1"/>
</dbReference>
<evidence type="ECO:0008006" key="10">
    <source>
        <dbReference type="Google" id="ProtNLM"/>
    </source>
</evidence>
<dbReference type="InterPro" id="IPR023192">
    <property type="entry name" value="TGS-like_dom_sf"/>
</dbReference>
<dbReference type="Gene3D" id="1.10.150.300">
    <property type="entry name" value="TGS-like domain"/>
    <property type="match status" value="1"/>
</dbReference>
<comment type="caution">
    <text evidence="8">The sequence shown here is derived from an EMBL/GenBank/DDBJ whole genome shotgun (WGS) entry which is preliminary data.</text>
</comment>
<evidence type="ECO:0000259" key="6">
    <source>
        <dbReference type="PROSITE" id="PS51710"/>
    </source>
</evidence>
<evidence type="ECO:0000256" key="1">
    <source>
        <dbReference type="ARBA" id="ARBA00001946"/>
    </source>
</evidence>
<dbReference type="PANTHER" id="PTHR23305">
    <property type="entry name" value="OBG GTPASE FAMILY"/>
    <property type="match status" value="1"/>
</dbReference>
<evidence type="ECO:0000256" key="2">
    <source>
        <dbReference type="ARBA" id="ARBA00022723"/>
    </source>
</evidence>
<evidence type="ECO:0000256" key="3">
    <source>
        <dbReference type="ARBA" id="ARBA00022741"/>
    </source>
</evidence>
<keyword evidence="2" id="KW-0479">Metal-binding</keyword>
<proteinExistence type="predicted"/>
<feature type="domain" description="TGS" evidence="7">
    <location>
        <begin position="302"/>
        <end position="386"/>
    </location>
</feature>
<dbReference type="Pfam" id="PF01926">
    <property type="entry name" value="MMR_HSR1"/>
    <property type="match status" value="1"/>
</dbReference>
<keyword evidence="3" id="KW-0547">Nucleotide-binding</keyword>
<dbReference type="InterPro" id="IPR027417">
    <property type="entry name" value="P-loop_NTPase"/>
</dbReference>
<dbReference type="GO" id="GO:0046872">
    <property type="term" value="F:metal ion binding"/>
    <property type="evidence" value="ECO:0007669"/>
    <property type="project" value="UniProtKB-KW"/>
</dbReference>
<dbReference type="Pfam" id="PF06071">
    <property type="entry name" value="YchF-GTPase_C"/>
    <property type="match status" value="1"/>
</dbReference>
<dbReference type="GO" id="GO:0005737">
    <property type="term" value="C:cytoplasm"/>
    <property type="evidence" value="ECO:0007669"/>
    <property type="project" value="TreeGrafter"/>
</dbReference>
<keyword evidence="9" id="KW-1185">Reference proteome</keyword>
<dbReference type="PRINTS" id="PR00326">
    <property type="entry name" value="GTP1OBG"/>
</dbReference>
<dbReference type="InterPro" id="IPR031167">
    <property type="entry name" value="G_OBG"/>
</dbReference>
<name>A0AAD1XGG9_EUPCR</name>
<evidence type="ECO:0000313" key="8">
    <source>
        <dbReference type="EMBL" id="CAI2371908.1"/>
    </source>
</evidence>
<dbReference type="InterPro" id="IPR004095">
    <property type="entry name" value="TGS"/>
</dbReference>
<dbReference type="SUPFAM" id="SSF81271">
    <property type="entry name" value="TGS-like"/>
    <property type="match status" value="1"/>
</dbReference>
<sequence>MMLTRSLRPVRTGVRALHTSCGLVGYPNVGKSTLFNSLTQTQQAEASNYPFCTINPNTAKVGIFDDTILSLAEIVQPEKVVPAQLEVWDIAGLIKGASEGAGLGNRFLSNIRTVTVIIQVIRCFTDVNVSHVEGTDSFDPVSEMDAVKTELILKDIETCQKRMKRRGQPKEETVFWEKLYNHLNEGEAARDMEMTKEEDLLVRQLSLLSHKPVVYCCNTDAEAMEEGDNEISSEFKQYINENEPNNPVITLSATLEDEASIIKNDGKTDAEKKELFNEYFEAYGSSGSKLPELLSICSDHLNLQKYYTAGPAAVSSWLIEKGTTADEAAGKIHSDFQKNFICAEISRLEDWEQYGPTEENLRKYNKWQRYGKDYVMKQGDVVVFRHGAK</sequence>
<dbReference type="InterPro" id="IPR012676">
    <property type="entry name" value="TGS-like"/>
</dbReference>
<dbReference type="FunFam" id="3.10.20.30:FF:000029">
    <property type="entry name" value="Obg-like ATPase 1"/>
    <property type="match status" value="1"/>
</dbReference>